<keyword evidence="3" id="KW-1185">Reference proteome</keyword>
<dbReference type="SMART" id="SM00886">
    <property type="entry name" value="Dabb"/>
    <property type="match status" value="1"/>
</dbReference>
<dbReference type="Gene3D" id="3.30.70.100">
    <property type="match status" value="1"/>
</dbReference>
<comment type="caution">
    <text evidence="2">The sequence shown here is derived from an EMBL/GenBank/DDBJ whole genome shotgun (WGS) entry which is preliminary data.</text>
</comment>
<evidence type="ECO:0000313" key="2">
    <source>
        <dbReference type="EMBL" id="MDB6176200.1"/>
    </source>
</evidence>
<dbReference type="Proteomes" id="UP001165641">
    <property type="component" value="Unassembled WGS sequence"/>
</dbReference>
<feature type="domain" description="Stress-response A/B barrel" evidence="1">
    <location>
        <begin position="2"/>
        <end position="98"/>
    </location>
</feature>
<organism evidence="2 3">
    <name type="scientific">Paracoccus onchidii</name>
    <dbReference type="NCBI Taxonomy" id="3017813"/>
    <lineage>
        <taxon>Bacteria</taxon>
        <taxon>Pseudomonadati</taxon>
        <taxon>Pseudomonadota</taxon>
        <taxon>Alphaproteobacteria</taxon>
        <taxon>Rhodobacterales</taxon>
        <taxon>Paracoccaceae</taxon>
        <taxon>Paracoccus</taxon>
    </lineage>
</organism>
<dbReference type="InterPro" id="IPR011008">
    <property type="entry name" value="Dimeric_a/b-barrel"/>
</dbReference>
<evidence type="ECO:0000313" key="3">
    <source>
        <dbReference type="Proteomes" id="UP001165641"/>
    </source>
</evidence>
<name>A0ABT4ZA28_9RHOB</name>
<dbReference type="RefSeq" id="WP_271887335.1">
    <property type="nucleotide sequence ID" value="NZ_JAQBIE010000002.1"/>
</dbReference>
<evidence type="ECO:0000259" key="1">
    <source>
        <dbReference type="PROSITE" id="PS51502"/>
    </source>
</evidence>
<dbReference type="EMBL" id="JAQBIE010000002">
    <property type="protein sequence ID" value="MDB6176200.1"/>
    <property type="molecule type" value="Genomic_DNA"/>
</dbReference>
<dbReference type="PANTHER" id="PTHR37832:SF1">
    <property type="entry name" value="STRESS-RESPONSE A_B BARREL DOMAIN-CONTAINING PROTEIN"/>
    <property type="match status" value="1"/>
</dbReference>
<dbReference type="SUPFAM" id="SSF54909">
    <property type="entry name" value="Dimeric alpha+beta barrel"/>
    <property type="match status" value="1"/>
</dbReference>
<protein>
    <submittedName>
        <fullName evidence="2">Dabb family protein</fullName>
    </submittedName>
</protein>
<dbReference type="PANTHER" id="PTHR37832">
    <property type="entry name" value="BLL2683 PROTEIN"/>
    <property type="match status" value="1"/>
</dbReference>
<gene>
    <name evidence="2" type="ORF">PAF17_01625</name>
</gene>
<proteinExistence type="predicted"/>
<sequence>MLRHIVMFKLKDGIERDDPRVVKAVKLIQELPGQIDTVLDSELGWDTSCKPHSLDYATLWKFRDADGLAQYSAHPAHLKVLEATRDIFDAKIADYVIA</sequence>
<reference evidence="2" key="1">
    <citation type="submission" date="2022-12" db="EMBL/GenBank/DDBJ databases">
        <title>Paracoccus onchidii sp. nov., isolated from a marine invertebrate from the South China Sea.</title>
        <authorList>
            <person name="Xu S."/>
            <person name="Liu Z."/>
            <person name="Xu Y."/>
        </authorList>
    </citation>
    <scope>NUCLEOTIDE SEQUENCE</scope>
    <source>
        <strain evidence="2">Z330</strain>
    </source>
</reference>
<dbReference type="Pfam" id="PF07876">
    <property type="entry name" value="Dabb"/>
    <property type="match status" value="1"/>
</dbReference>
<dbReference type="PROSITE" id="PS51502">
    <property type="entry name" value="S_R_A_B_BARREL"/>
    <property type="match status" value="1"/>
</dbReference>
<dbReference type="InterPro" id="IPR013097">
    <property type="entry name" value="Dabb"/>
</dbReference>
<accession>A0ABT4ZA28</accession>